<organism evidence="3 4">
    <name type="scientific">Trifolium subterraneum</name>
    <name type="common">Subterranean clover</name>
    <dbReference type="NCBI Taxonomy" id="3900"/>
    <lineage>
        <taxon>Eukaryota</taxon>
        <taxon>Viridiplantae</taxon>
        <taxon>Streptophyta</taxon>
        <taxon>Embryophyta</taxon>
        <taxon>Tracheophyta</taxon>
        <taxon>Spermatophyta</taxon>
        <taxon>Magnoliopsida</taxon>
        <taxon>eudicotyledons</taxon>
        <taxon>Gunneridae</taxon>
        <taxon>Pentapetalae</taxon>
        <taxon>rosids</taxon>
        <taxon>fabids</taxon>
        <taxon>Fabales</taxon>
        <taxon>Fabaceae</taxon>
        <taxon>Papilionoideae</taxon>
        <taxon>50 kb inversion clade</taxon>
        <taxon>NPAAA clade</taxon>
        <taxon>Hologalegina</taxon>
        <taxon>IRL clade</taxon>
        <taxon>Trifolieae</taxon>
        <taxon>Trifolium</taxon>
    </lineage>
</organism>
<feature type="domain" description="F-box" evidence="2">
    <location>
        <begin position="354"/>
        <end position="390"/>
    </location>
</feature>
<dbReference type="InterPro" id="IPR001810">
    <property type="entry name" value="F-box_dom"/>
</dbReference>
<protein>
    <recommendedName>
        <fullName evidence="2">F-box domain-containing protein</fullName>
    </recommendedName>
</protein>
<dbReference type="PANTHER" id="PTHR31293:SF12">
    <property type="entry name" value="RNI-LIKE SUPERFAMILY PROTEIN"/>
    <property type="match status" value="1"/>
</dbReference>
<dbReference type="Gene3D" id="1.20.1280.50">
    <property type="match status" value="1"/>
</dbReference>
<evidence type="ECO:0000259" key="2">
    <source>
        <dbReference type="PROSITE" id="PS50181"/>
    </source>
</evidence>
<gene>
    <name evidence="3" type="ORF">TSUD_365370</name>
</gene>
<proteinExistence type="predicted"/>
<evidence type="ECO:0000256" key="1">
    <source>
        <dbReference type="SAM" id="MobiDB-lite"/>
    </source>
</evidence>
<dbReference type="InterPro" id="IPR032675">
    <property type="entry name" value="LRR_dom_sf"/>
</dbReference>
<feature type="domain" description="F-box" evidence="2">
    <location>
        <begin position="2"/>
        <end position="52"/>
    </location>
</feature>
<dbReference type="PROSITE" id="PS50181">
    <property type="entry name" value="FBOX"/>
    <property type="match status" value="2"/>
</dbReference>
<keyword evidence="4" id="KW-1185">Reference proteome</keyword>
<dbReference type="EMBL" id="DF973681">
    <property type="protein sequence ID" value="GAU37616.1"/>
    <property type="molecule type" value="Genomic_DNA"/>
</dbReference>
<dbReference type="Proteomes" id="UP000242715">
    <property type="component" value="Unassembled WGS sequence"/>
</dbReference>
<dbReference type="InterPro" id="IPR055411">
    <property type="entry name" value="LRR_FXL15/At3g58940/PEG3-like"/>
</dbReference>
<dbReference type="Pfam" id="PF00646">
    <property type="entry name" value="F-box"/>
    <property type="match status" value="2"/>
</dbReference>
<dbReference type="SUPFAM" id="SSF81383">
    <property type="entry name" value="F-box domain"/>
    <property type="match status" value="2"/>
</dbReference>
<feature type="region of interest" description="Disordered" evidence="1">
    <location>
        <begin position="326"/>
        <end position="350"/>
    </location>
</feature>
<dbReference type="InterPro" id="IPR053781">
    <property type="entry name" value="F-box_AtFBL13-like"/>
</dbReference>
<feature type="compositionally biased region" description="Low complexity" evidence="1">
    <location>
        <begin position="337"/>
        <end position="347"/>
    </location>
</feature>
<dbReference type="InterPro" id="IPR055294">
    <property type="entry name" value="FBL60-like"/>
</dbReference>
<dbReference type="PANTHER" id="PTHR31293">
    <property type="entry name" value="RNI-LIKE SUPERFAMILY PROTEIN"/>
    <property type="match status" value="1"/>
</dbReference>
<accession>A0A2Z6N0S7</accession>
<dbReference type="Gene3D" id="3.80.10.10">
    <property type="entry name" value="Ribonuclease Inhibitor"/>
    <property type="match status" value="1"/>
</dbReference>
<reference evidence="4" key="1">
    <citation type="journal article" date="2017" name="Front. Plant Sci.">
        <title>Climate Clever Clovers: New Paradigm to Reduce the Environmental Footprint of Ruminants by Breeding Low Methanogenic Forages Utilizing Haplotype Variation.</title>
        <authorList>
            <person name="Kaur P."/>
            <person name="Appels R."/>
            <person name="Bayer P.E."/>
            <person name="Keeble-Gagnere G."/>
            <person name="Wang J."/>
            <person name="Hirakawa H."/>
            <person name="Shirasawa K."/>
            <person name="Vercoe P."/>
            <person name="Stefanova K."/>
            <person name="Durmic Z."/>
            <person name="Nichols P."/>
            <person name="Revell C."/>
            <person name="Isobe S.N."/>
            <person name="Edwards D."/>
            <person name="Erskine W."/>
        </authorList>
    </citation>
    <scope>NUCLEOTIDE SEQUENCE [LARGE SCALE GENOMIC DNA]</scope>
    <source>
        <strain evidence="4">cv. Daliak</strain>
    </source>
</reference>
<evidence type="ECO:0000313" key="3">
    <source>
        <dbReference type="EMBL" id="GAU37616.1"/>
    </source>
</evidence>
<name>A0A2Z6N0S7_TRISU</name>
<sequence>MVDRISNLPDELLCHILSFLPTEFAFRTTVLSKRWTPLFDSLPVLDFVYVRRVSTHPLMSTDHPTFDQFCRFVDNIMLSPLSTNQPLKKFCLSLTQKESSLLNFKAWLEAAKRRRVEELHIILPPFDLIHLDHCRTLKSTIFISQTLVVVKLEGLQIGTDTSSVHLPSLKTLHLTCVYFTDQNDYINFLSACPNVDDLEVEYIFHKKKKHDKIKSFTLSKLVKASIGLIYAYEYYKLLQASIGAMNAMFNGIRNVQFLRINVMRKAPFKVMPVFSNLIHIELVFCNIPTHWDDVLELLQNCPKIQILFIKKGFQFQFFTHTVTKKGKRKRSPEQANPTFSSSSFLSPPTEPTMVDRISNLPDELLRHMLSFLPTKFAFITTVLSKRWTPLFYSLPVLNFDISTSTDHQNFDQFCRFVDNIMMSPLSTNQTLKKFSLFLTDKESSLLNFNPWLEAATRRRVEELHIILPSFDLIHLNHCRTLKSTIFISQTLVVVKLECLQIGTDTSSVHLPSLKTLHLKSVYFTNQDDFINFLSACPNVDDLELAPISHKKNHGKIYPYNAPEGLNP</sequence>
<dbReference type="InterPro" id="IPR036047">
    <property type="entry name" value="F-box-like_dom_sf"/>
</dbReference>
<evidence type="ECO:0000313" key="4">
    <source>
        <dbReference type="Proteomes" id="UP000242715"/>
    </source>
</evidence>
<dbReference type="Pfam" id="PF24758">
    <property type="entry name" value="LRR_At5g56370"/>
    <property type="match status" value="2"/>
</dbReference>
<dbReference type="OrthoDB" id="650312at2759"/>
<dbReference type="SMART" id="SM00256">
    <property type="entry name" value="FBOX"/>
    <property type="match status" value="2"/>
</dbReference>
<dbReference type="AlphaFoldDB" id="A0A2Z6N0S7"/>
<dbReference type="CDD" id="cd22160">
    <property type="entry name" value="F-box_AtFBL13-like"/>
    <property type="match status" value="2"/>
</dbReference>
<dbReference type="SUPFAM" id="SSF52047">
    <property type="entry name" value="RNI-like"/>
    <property type="match status" value="1"/>
</dbReference>